<gene>
    <name evidence="6" type="ORF">VRHSUH09_05790</name>
</gene>
<dbReference type="SMART" id="SM00877">
    <property type="entry name" value="BMC"/>
    <property type="match status" value="1"/>
</dbReference>
<dbReference type="EMBL" id="PPCX01000010">
    <property type="protein sequence ID" value="PQL12311.1"/>
    <property type="molecule type" value="Genomic_DNA"/>
</dbReference>
<dbReference type="SUPFAM" id="SSF143414">
    <property type="entry name" value="CcmK-like"/>
    <property type="match status" value="1"/>
</dbReference>
<dbReference type="InterPro" id="IPR000249">
    <property type="entry name" value="BMC_dom"/>
</dbReference>
<dbReference type="InterPro" id="IPR037233">
    <property type="entry name" value="CcmK-like_sf"/>
</dbReference>
<feature type="domain" description="BMC" evidence="5">
    <location>
        <begin position="4"/>
        <end position="89"/>
    </location>
</feature>
<evidence type="ECO:0000256" key="1">
    <source>
        <dbReference type="ARBA" id="ARBA00024322"/>
    </source>
</evidence>
<evidence type="ECO:0000313" key="6">
    <source>
        <dbReference type="EMBL" id="PQL12311.1"/>
    </source>
</evidence>
<keyword evidence="2" id="KW-1283">Bacterial microcompartment</keyword>
<keyword evidence="7" id="KW-1185">Reference proteome</keyword>
<accession>A0ABX5BZW3</accession>
<comment type="similarity">
    <text evidence="3">Belongs to the bacterial microcompartments protein family.</text>
</comment>
<dbReference type="Gene3D" id="3.30.70.1710">
    <property type="match status" value="1"/>
</dbReference>
<evidence type="ECO:0000256" key="2">
    <source>
        <dbReference type="ARBA" id="ARBA00024446"/>
    </source>
</evidence>
<evidence type="ECO:0000256" key="3">
    <source>
        <dbReference type="PROSITE-ProRule" id="PRU01278"/>
    </source>
</evidence>
<organism evidence="6 7">
    <name type="scientific">Veillonella rogosae JCM 15642</name>
    <dbReference type="NCBI Taxonomy" id="1298595"/>
    <lineage>
        <taxon>Bacteria</taxon>
        <taxon>Bacillati</taxon>
        <taxon>Bacillota</taxon>
        <taxon>Negativicutes</taxon>
        <taxon>Veillonellales</taxon>
        <taxon>Veillonellaceae</taxon>
        <taxon>Veillonella</taxon>
    </lineage>
</organism>
<evidence type="ECO:0000313" key="7">
    <source>
        <dbReference type="Proteomes" id="UP000238774"/>
    </source>
</evidence>
<dbReference type="PANTHER" id="PTHR33941">
    <property type="entry name" value="PROPANEDIOL UTILIZATION PROTEIN PDUA"/>
    <property type="match status" value="1"/>
</dbReference>
<evidence type="ECO:0000259" key="5">
    <source>
        <dbReference type="PROSITE" id="PS51930"/>
    </source>
</evidence>
<dbReference type="Proteomes" id="UP000238774">
    <property type="component" value="Unassembled WGS sequence"/>
</dbReference>
<protein>
    <submittedName>
        <fullName evidence="6">BMC domain-containing protein</fullName>
    </submittedName>
</protein>
<evidence type="ECO:0000256" key="4">
    <source>
        <dbReference type="SAM" id="MobiDB-lite"/>
    </source>
</evidence>
<feature type="region of interest" description="Disordered" evidence="4">
    <location>
        <begin position="115"/>
        <end position="142"/>
    </location>
</feature>
<dbReference type="InterPro" id="IPR050575">
    <property type="entry name" value="BMC_shell"/>
</dbReference>
<dbReference type="Pfam" id="PF00936">
    <property type="entry name" value="BMC"/>
    <property type="match status" value="1"/>
</dbReference>
<comment type="subcellular location">
    <subcellularLocation>
        <location evidence="1">Bacterial microcompartment</location>
    </subcellularLocation>
</comment>
<reference evidence="6 7" key="1">
    <citation type="submission" date="2018-01" db="EMBL/GenBank/DDBJ databases">
        <title>Draft genome sequences of clinical isolates and type strains of oral Veillonella including Veillonella infantum sp., nov.</title>
        <authorList>
            <person name="Mashima I."/>
            <person name="Liao Y.-C."/>
            <person name="Sabharwal A."/>
            <person name="Haase E.M."/>
            <person name="Nakazawa F."/>
            <person name="Scannapieco F.A."/>
        </authorList>
    </citation>
    <scope>NUCLEOTIDE SEQUENCE [LARGE SCALE GENOMIC DNA]</scope>
    <source>
        <strain evidence="6 7">JCM 15642</strain>
    </source>
</reference>
<proteinExistence type="inferred from homology"/>
<dbReference type="InterPro" id="IPR044872">
    <property type="entry name" value="CcmK/CsoS1_BMC"/>
</dbReference>
<name>A0ABX5BZW3_9FIRM</name>
<dbReference type="PROSITE" id="PS51930">
    <property type="entry name" value="BMC_2"/>
    <property type="match status" value="1"/>
</dbReference>
<dbReference type="PANTHER" id="PTHR33941:SF11">
    <property type="entry name" value="BACTERIAL MICROCOMPARTMENT SHELL PROTEIN PDUJ"/>
    <property type="match status" value="1"/>
</dbReference>
<sequence length="180" mass="19024">MKESLGLLEVAGLLGAITASDAMVKAANVRLVGIEKAKGSGWMTVKVAGDVAAVDAAVQTGIAITKGMNLYVAHKVIPRPAEGLVEAFNEDFKEQSAKVSVEIEPVKAVVKEESTKVVKDDAKDGSKENSKAEGAEEKKSSLDEKAVKVLNEIVSTIIDPKDSKKVVTKKVPPKKSAKKK</sequence>
<comment type="caution">
    <text evidence="6">The sequence shown here is derived from an EMBL/GenBank/DDBJ whole genome shotgun (WGS) entry which is preliminary data.</text>
</comment>